<dbReference type="EMBL" id="VBQZ03000189">
    <property type="protein sequence ID" value="MXQ97358.1"/>
    <property type="molecule type" value="Genomic_DNA"/>
</dbReference>
<dbReference type="Pfam" id="PF01585">
    <property type="entry name" value="G-patch"/>
    <property type="match status" value="1"/>
</dbReference>
<dbReference type="PANTHER" id="PTHR20923:SF1">
    <property type="entry name" value="G PATCH DOMAIN AND ANKYRIN REPEAT-CONTAINING PROTEIN 1"/>
    <property type="match status" value="1"/>
</dbReference>
<evidence type="ECO:0000256" key="1">
    <source>
        <dbReference type="SAM" id="MobiDB-lite"/>
    </source>
</evidence>
<evidence type="ECO:0000313" key="3">
    <source>
        <dbReference type="EMBL" id="MXQ97358.1"/>
    </source>
</evidence>
<dbReference type="PANTHER" id="PTHR20923">
    <property type="entry name" value="BAT4 PROTEIN-RELATED"/>
    <property type="match status" value="1"/>
</dbReference>
<feature type="region of interest" description="Disordered" evidence="1">
    <location>
        <begin position="329"/>
        <end position="348"/>
    </location>
</feature>
<dbReference type="SMART" id="SM00443">
    <property type="entry name" value="G_patch"/>
    <property type="match status" value="1"/>
</dbReference>
<feature type="compositionally biased region" description="Basic and acidic residues" evidence="1">
    <location>
        <begin position="329"/>
        <end position="343"/>
    </location>
</feature>
<proteinExistence type="predicted"/>
<dbReference type="InterPro" id="IPR036770">
    <property type="entry name" value="Ankyrin_rpt-contain_sf"/>
</dbReference>
<accession>A0A6B0S4D0</accession>
<feature type="compositionally biased region" description="Basic residues" evidence="1">
    <location>
        <begin position="204"/>
        <end position="213"/>
    </location>
</feature>
<dbReference type="InterPro" id="IPR000467">
    <property type="entry name" value="G_patch_dom"/>
</dbReference>
<evidence type="ECO:0000259" key="2">
    <source>
        <dbReference type="PROSITE" id="PS50174"/>
    </source>
</evidence>
<feature type="domain" description="G-patch" evidence="2">
    <location>
        <begin position="388"/>
        <end position="434"/>
    </location>
</feature>
<feature type="region of interest" description="Disordered" evidence="1">
    <location>
        <begin position="188"/>
        <end position="232"/>
    </location>
</feature>
<sequence length="489" mass="53415">MFHPGFALRRREGLNGAAVGAKCDLRTLVRVMSGFPGPENELGAGATLREAKGIVGALCKNRTPTDRSFSVLALRRHVVRCASAMETFQGGKQPGASARLHPQDTFVYLIRCLELALVAAGQPGAWLPSLIFLHFPKAMSGSSLINFTPATDPSDLWKDGQLQSQPEELEPTLDGAAARAFYEALIEDESSTPETQRAQPGPASKRKRKKRRMMRETAAGASGGHGQRRSLEAKDTMTQQILRAAQEGDLAKLKMLLDPHEAGGAGGNINARDAFWWTPLMCAARAGQRAAVRYLLGRGAAWVGVYELGGRDAAQLAEEAGFPEVARMVRESPGETRSPENRSRSPSPKYCETCDGHFQDSNHCTSTAHLLSLSRDLRPPILPLGVPTSSPGFKLLLRGGWEPGMGLGPRGEGRANPIPTVLKRDQEGLGYGSAPQPRVTHFPARDTRAVAGRERAPRVTTLNRKEERRQEEKDKAWERDLRTYMNLEF</sequence>
<comment type="caution">
    <text evidence="3">The sequence shown here is derived from an EMBL/GenBank/DDBJ whole genome shotgun (WGS) entry which is preliminary data.</text>
</comment>
<evidence type="ECO:0000313" key="4">
    <source>
        <dbReference type="Proteomes" id="UP000322234"/>
    </source>
</evidence>
<name>A0A6B0S4D0_9CETA</name>
<organism evidence="3 4">
    <name type="scientific">Bos mutus</name>
    <name type="common">wild yak</name>
    <dbReference type="NCBI Taxonomy" id="72004"/>
    <lineage>
        <taxon>Eukaryota</taxon>
        <taxon>Metazoa</taxon>
        <taxon>Chordata</taxon>
        <taxon>Craniata</taxon>
        <taxon>Vertebrata</taxon>
        <taxon>Euteleostomi</taxon>
        <taxon>Mammalia</taxon>
        <taxon>Eutheria</taxon>
        <taxon>Laurasiatheria</taxon>
        <taxon>Artiodactyla</taxon>
        <taxon>Ruminantia</taxon>
        <taxon>Pecora</taxon>
        <taxon>Bovidae</taxon>
        <taxon>Bovinae</taxon>
        <taxon>Bos</taxon>
    </lineage>
</organism>
<dbReference type="PROSITE" id="PS50174">
    <property type="entry name" value="G_PATCH"/>
    <property type="match status" value="1"/>
</dbReference>
<dbReference type="Proteomes" id="UP000322234">
    <property type="component" value="Unassembled WGS sequence"/>
</dbReference>
<keyword evidence="4" id="KW-1185">Reference proteome</keyword>
<protein>
    <recommendedName>
        <fullName evidence="2">G-patch domain-containing protein</fullName>
    </recommendedName>
</protein>
<dbReference type="GO" id="GO:0003676">
    <property type="term" value="F:nucleic acid binding"/>
    <property type="evidence" value="ECO:0007669"/>
    <property type="project" value="InterPro"/>
</dbReference>
<feature type="region of interest" description="Disordered" evidence="1">
    <location>
        <begin position="451"/>
        <end position="474"/>
    </location>
</feature>
<dbReference type="SUPFAM" id="SSF48403">
    <property type="entry name" value="Ankyrin repeat"/>
    <property type="match status" value="1"/>
</dbReference>
<gene>
    <name evidence="3" type="ORF">E5288_WYG005283</name>
</gene>
<dbReference type="InterPro" id="IPR039146">
    <property type="entry name" value="GPANK1"/>
</dbReference>
<dbReference type="AlphaFoldDB" id="A0A6B0S4D0"/>
<dbReference type="InterPro" id="IPR002110">
    <property type="entry name" value="Ankyrin_rpt"/>
</dbReference>
<reference evidence="3" key="1">
    <citation type="submission" date="2019-10" db="EMBL/GenBank/DDBJ databases">
        <title>The sequence and de novo assembly of the wild yak genome.</title>
        <authorList>
            <person name="Liu Y."/>
        </authorList>
    </citation>
    <scope>NUCLEOTIDE SEQUENCE [LARGE SCALE GENOMIC DNA]</scope>
    <source>
        <strain evidence="3">WY2019</strain>
    </source>
</reference>
<dbReference type="Pfam" id="PF12796">
    <property type="entry name" value="Ank_2"/>
    <property type="match status" value="1"/>
</dbReference>
<dbReference type="Gene3D" id="1.25.40.20">
    <property type="entry name" value="Ankyrin repeat-containing domain"/>
    <property type="match status" value="1"/>
</dbReference>